<dbReference type="GO" id="GO:0016020">
    <property type="term" value="C:membrane"/>
    <property type="evidence" value="ECO:0007669"/>
    <property type="project" value="TreeGrafter"/>
</dbReference>
<organism evidence="4 5">
    <name type="scientific">Chenopodium quinoa</name>
    <name type="common">Quinoa</name>
    <dbReference type="NCBI Taxonomy" id="63459"/>
    <lineage>
        <taxon>Eukaryota</taxon>
        <taxon>Viridiplantae</taxon>
        <taxon>Streptophyta</taxon>
        <taxon>Embryophyta</taxon>
        <taxon>Tracheophyta</taxon>
        <taxon>Spermatophyta</taxon>
        <taxon>Magnoliopsida</taxon>
        <taxon>eudicotyledons</taxon>
        <taxon>Gunneridae</taxon>
        <taxon>Pentapetalae</taxon>
        <taxon>Caryophyllales</taxon>
        <taxon>Chenopodiaceae</taxon>
        <taxon>Chenopodioideae</taxon>
        <taxon>Atripliceae</taxon>
        <taxon>Chenopodium</taxon>
    </lineage>
</organism>
<dbReference type="PROSITE" id="PS01013">
    <property type="entry name" value="OSBP"/>
    <property type="match status" value="2"/>
</dbReference>
<dbReference type="Gene3D" id="2.40.160.120">
    <property type="match status" value="2"/>
</dbReference>
<dbReference type="PANTHER" id="PTHR10972:SF102">
    <property type="entry name" value="OXYSTEROL-BINDING PROTEIN"/>
    <property type="match status" value="1"/>
</dbReference>
<dbReference type="GO" id="GO:0032934">
    <property type="term" value="F:sterol binding"/>
    <property type="evidence" value="ECO:0007669"/>
    <property type="project" value="TreeGrafter"/>
</dbReference>
<dbReference type="AlphaFoldDB" id="A0A803MPQ6"/>
<reference evidence="4" key="1">
    <citation type="journal article" date="2017" name="Nature">
        <title>The genome of Chenopodium quinoa.</title>
        <authorList>
            <person name="Jarvis D.E."/>
            <person name="Ho Y.S."/>
            <person name="Lightfoot D.J."/>
            <person name="Schmoeckel S.M."/>
            <person name="Li B."/>
            <person name="Borm T.J.A."/>
            <person name="Ohyanagi H."/>
            <person name="Mineta K."/>
            <person name="Michell C.T."/>
            <person name="Saber N."/>
            <person name="Kharbatia N.M."/>
            <person name="Rupper R.R."/>
            <person name="Sharp A.R."/>
            <person name="Dally N."/>
            <person name="Boughton B.A."/>
            <person name="Woo Y.H."/>
            <person name="Gao G."/>
            <person name="Schijlen E.G.W.M."/>
            <person name="Guo X."/>
            <person name="Momin A.A."/>
            <person name="Negrao S."/>
            <person name="Al-Babili S."/>
            <person name="Gehring C."/>
            <person name="Roessner U."/>
            <person name="Jung C."/>
            <person name="Murphy K."/>
            <person name="Arold S.T."/>
            <person name="Gojobori T."/>
            <person name="van der Linden C.G."/>
            <person name="van Loo E.N."/>
            <person name="Jellen E.N."/>
            <person name="Maughan P.J."/>
            <person name="Tester M."/>
        </authorList>
    </citation>
    <scope>NUCLEOTIDE SEQUENCE [LARGE SCALE GENOMIC DNA]</scope>
    <source>
        <strain evidence="4">cv. PI 614886</strain>
    </source>
</reference>
<keyword evidence="5" id="KW-1185">Reference proteome</keyword>
<evidence type="ECO:0000256" key="3">
    <source>
        <dbReference type="SAM" id="MobiDB-lite"/>
    </source>
</evidence>
<feature type="compositionally biased region" description="Basic and acidic residues" evidence="3">
    <location>
        <begin position="8"/>
        <end position="22"/>
    </location>
</feature>
<name>A0A803MPQ6_CHEQI</name>
<dbReference type="EnsemblPlants" id="AUR62033257-RA">
    <property type="protein sequence ID" value="AUR62033257-RA:cds"/>
    <property type="gene ID" value="AUR62033257"/>
</dbReference>
<evidence type="ECO:0000256" key="2">
    <source>
        <dbReference type="RuleBase" id="RU003844"/>
    </source>
</evidence>
<dbReference type="InterPro" id="IPR000648">
    <property type="entry name" value="Oxysterol-bd"/>
</dbReference>
<sequence>MARKKAKKDSIRGEGDLQRTLEDGAITDSTPLRAQSKNRPRNDEGVPSINFGNLDNLDDLLLSPEQSMHELIQGSIMESRLSEWMNVIHSKEKVDETVKIGELQSIVQEVKNENKREVTLTYPLSLDGISKNDYKPPNVLQMVFSLLNNVRSGADLTRFQLPPLFNLPKSHLQCYGESVYCVNKDMLRKCANEETAVDRMIYVVAWSILTIRPLMFGVAPYNPILGETHHASRGTLNVLLEQVSHHPPVSALHATDETNGVELIWCQHAVPKFQGNVRIKCQETSLEAELSFKSGTFLGFGGSRSVKGKIIDSSTLKTLYEIHGQWDRIVNITDTIDGKTKVLYDAREVISTLPALTLRDPEDHDLETENNKDVILTSPLSPEGISSDIDYRAPNILQLIFSLFKNIRPGADLTRFNVSHQLPVTALHGTDEANNIELIWCQHAVPKFYGTVIEGVTHGKRRLHLLSAKKQVHDLKIENKKDVILTSPLSLEGTSDTDYKAPNILQLIFSLFKNIRLGADLTRFNVRKCTTGENAVDRMISVVAWNLSTVRMVEFGVAPFNPILGETHHASRGTFNILAEQVSHHPPVAAMHGTDEANNIELIWCQHAVPKFYGFGGGNGAIKGKIFDSSKKLFEIYGHWDRCVYIKDTTDGKTKVLYCPKEGVWQSESAVVWAEVSKAILSKDWDKAREAKRAVEEKERELLKQRKSMGEDWIPKHFNLSYTPDSGWDCSPKEKIVPPASIIFPI</sequence>
<dbReference type="OMA" id="IYSFGGH"/>
<feature type="compositionally biased region" description="Polar residues" evidence="3">
    <location>
        <begin position="27"/>
        <end position="37"/>
    </location>
</feature>
<feature type="region of interest" description="Disordered" evidence="3">
    <location>
        <begin position="1"/>
        <end position="49"/>
    </location>
</feature>
<comment type="similarity">
    <text evidence="1 2">Belongs to the OSBP family.</text>
</comment>
<evidence type="ECO:0000256" key="1">
    <source>
        <dbReference type="ARBA" id="ARBA00008842"/>
    </source>
</evidence>
<dbReference type="GO" id="GO:0005829">
    <property type="term" value="C:cytosol"/>
    <property type="evidence" value="ECO:0007669"/>
    <property type="project" value="TreeGrafter"/>
</dbReference>
<dbReference type="Pfam" id="PF01237">
    <property type="entry name" value="Oxysterol_BP"/>
    <property type="match status" value="2"/>
</dbReference>
<dbReference type="Gene3D" id="3.30.70.3490">
    <property type="match status" value="1"/>
</dbReference>
<dbReference type="InterPro" id="IPR037239">
    <property type="entry name" value="OSBP_sf"/>
</dbReference>
<dbReference type="InterPro" id="IPR018494">
    <property type="entry name" value="Oxysterol-bd_CS"/>
</dbReference>
<dbReference type="FunFam" id="3.30.70.3490:FF:000007">
    <property type="entry name" value="Oxysterol-binding protein-related protein 4B"/>
    <property type="match status" value="1"/>
</dbReference>
<proteinExistence type="inferred from homology"/>
<dbReference type="PANTHER" id="PTHR10972">
    <property type="entry name" value="OXYSTEROL-BINDING PROTEIN-RELATED"/>
    <property type="match status" value="1"/>
</dbReference>
<evidence type="ECO:0000313" key="4">
    <source>
        <dbReference type="EnsemblPlants" id="AUR62033257-RA:cds"/>
    </source>
</evidence>
<protein>
    <recommendedName>
        <fullName evidence="6">Oxysterol-binding protein</fullName>
    </recommendedName>
</protein>
<dbReference type="Gramene" id="AUR62033257-RA">
    <property type="protein sequence ID" value="AUR62033257-RA:cds"/>
    <property type="gene ID" value="AUR62033257"/>
</dbReference>
<evidence type="ECO:0000313" key="5">
    <source>
        <dbReference type="Proteomes" id="UP000596660"/>
    </source>
</evidence>
<evidence type="ECO:0008006" key="6">
    <source>
        <dbReference type="Google" id="ProtNLM"/>
    </source>
</evidence>
<dbReference type="SUPFAM" id="SSF144000">
    <property type="entry name" value="Oxysterol-binding protein-like"/>
    <property type="match status" value="3"/>
</dbReference>
<reference evidence="4" key="2">
    <citation type="submission" date="2021-03" db="UniProtKB">
        <authorList>
            <consortium name="EnsemblPlants"/>
        </authorList>
    </citation>
    <scope>IDENTIFICATION</scope>
</reference>
<accession>A0A803MPQ6</accession>
<dbReference type="Proteomes" id="UP000596660">
    <property type="component" value="Unplaced"/>
</dbReference>